<keyword evidence="6" id="KW-0378">Hydrolase</keyword>
<evidence type="ECO:0000313" key="12">
    <source>
        <dbReference type="Proteomes" id="UP000281094"/>
    </source>
</evidence>
<keyword evidence="4" id="KW-0479">Metal-binding</keyword>
<dbReference type="InterPro" id="IPR005122">
    <property type="entry name" value="Uracil-DNA_glycosylase-like"/>
</dbReference>
<evidence type="ECO:0000256" key="8">
    <source>
        <dbReference type="ARBA" id="ARBA00023014"/>
    </source>
</evidence>
<dbReference type="Proteomes" id="UP000281094">
    <property type="component" value="Unassembled WGS sequence"/>
</dbReference>
<evidence type="ECO:0000256" key="4">
    <source>
        <dbReference type="ARBA" id="ARBA00022723"/>
    </source>
</evidence>
<sequence>MTEDAGTASEYFTISLKTETDFEGWRKAARALAMSGVPASSVTFLTPSSSSQSLFAGASEPLPNASGDITFDIAKSFVQKAQTATHHSDADRYDFLYHLLCRLLAEPNLMKIASDPDIRRLEAMGKSIRRDAHKMHAFVRFRKTGDMDARDDEAHYVAWFEPDHFIVEREAGFFTRRFAQMNWSILTPKGSIHWDRETLTAGPPARRSDAPSDDATEELWRTYFSNIFNPARLKVKAMQSEMPKKYWKNMPEAALIPDMIAGAENRAKAMVAAMPSTPPPTHAAIRDRHWRSAHMAETDNAPPPPANDLATLRKQAEACRLCPLHEPATQTVFGEGPADARLVFVGEQPGDKEDIAGQPFIGPAGQLFDSTLEEAGIDRSSVYVTNAVKHFKFQPRGKFRLHQKPNGDEVQTCRWWLGQELQLIDPELTVALGATAAQSLLGRSMAVTKERGQILESEGGRQVFITVHPSFLLRIPDERHKADERARFRDDMIAVRELMAA</sequence>
<dbReference type="Pfam" id="PF03167">
    <property type="entry name" value="UDG"/>
    <property type="match status" value="1"/>
</dbReference>
<keyword evidence="8" id="KW-0411">Iron-sulfur</keyword>
<evidence type="ECO:0000256" key="5">
    <source>
        <dbReference type="ARBA" id="ARBA00022763"/>
    </source>
</evidence>
<dbReference type="InterPro" id="IPR023875">
    <property type="entry name" value="DNA_repair_put"/>
</dbReference>
<gene>
    <name evidence="11" type="ORF">D8780_10095</name>
</gene>
<name>A0A3L7JCM8_9HYPH</name>
<dbReference type="NCBIfam" id="TIGR00758">
    <property type="entry name" value="UDG_fam4"/>
    <property type="match status" value="1"/>
</dbReference>
<keyword evidence="5" id="KW-0227">DNA damage</keyword>
<keyword evidence="7" id="KW-0408">Iron</keyword>
<dbReference type="EMBL" id="RCWN01000001">
    <property type="protein sequence ID" value="RLQ88507.1"/>
    <property type="molecule type" value="Genomic_DNA"/>
</dbReference>
<keyword evidence="3" id="KW-0004">4Fe-4S</keyword>
<dbReference type="NCBIfam" id="TIGR03915">
    <property type="entry name" value="SAM_7_link_chp"/>
    <property type="match status" value="1"/>
</dbReference>
<evidence type="ECO:0000256" key="2">
    <source>
        <dbReference type="ARBA" id="ARBA00019403"/>
    </source>
</evidence>
<accession>A0A3L7JCM8</accession>
<dbReference type="InterPro" id="IPR051536">
    <property type="entry name" value="UDG_Type-4/5"/>
</dbReference>
<dbReference type="SMART" id="SM00986">
    <property type="entry name" value="UDG"/>
    <property type="match status" value="1"/>
</dbReference>
<dbReference type="GO" id="GO:0046872">
    <property type="term" value="F:metal ion binding"/>
    <property type="evidence" value="ECO:0007669"/>
    <property type="project" value="UniProtKB-KW"/>
</dbReference>
<dbReference type="GO" id="GO:0006281">
    <property type="term" value="P:DNA repair"/>
    <property type="evidence" value="ECO:0007669"/>
    <property type="project" value="UniProtKB-KW"/>
</dbReference>
<evidence type="ECO:0000256" key="7">
    <source>
        <dbReference type="ARBA" id="ARBA00023004"/>
    </source>
</evidence>
<proteinExistence type="inferred from homology"/>
<dbReference type="PANTHER" id="PTHR33693">
    <property type="entry name" value="TYPE-5 URACIL-DNA GLYCOSYLASE"/>
    <property type="match status" value="1"/>
</dbReference>
<dbReference type="GO" id="GO:0051539">
    <property type="term" value="F:4 iron, 4 sulfur cluster binding"/>
    <property type="evidence" value="ECO:0007669"/>
    <property type="project" value="UniProtKB-KW"/>
</dbReference>
<evidence type="ECO:0000256" key="9">
    <source>
        <dbReference type="ARBA" id="ARBA00023204"/>
    </source>
</evidence>
<evidence type="ECO:0000259" key="10">
    <source>
        <dbReference type="SMART" id="SM00986"/>
    </source>
</evidence>
<reference evidence="11 12" key="1">
    <citation type="submission" date="2018-10" db="EMBL/GenBank/DDBJ databases">
        <title>Notoacmeibacter sp. M2BS9Y-3-1, whole genome shotgun sequence.</title>
        <authorList>
            <person name="Tuo L."/>
        </authorList>
    </citation>
    <scope>NUCLEOTIDE SEQUENCE [LARGE SCALE GENOMIC DNA]</scope>
    <source>
        <strain evidence="11 12">M2BS9Y-3-1</strain>
    </source>
</reference>
<dbReference type="SUPFAM" id="SSF52141">
    <property type="entry name" value="Uracil-DNA glycosylase-like"/>
    <property type="match status" value="1"/>
</dbReference>
<dbReference type="InterPro" id="IPR025404">
    <property type="entry name" value="DUF4130"/>
</dbReference>
<dbReference type="SMART" id="SM00987">
    <property type="entry name" value="UreE_C"/>
    <property type="match status" value="1"/>
</dbReference>
<keyword evidence="9" id="KW-0234">DNA repair</keyword>
<comment type="caution">
    <text evidence="11">The sequence shown here is derived from an EMBL/GenBank/DDBJ whole genome shotgun (WGS) entry which is preliminary data.</text>
</comment>
<dbReference type="AlphaFoldDB" id="A0A3L7JCM8"/>
<evidence type="ECO:0000256" key="3">
    <source>
        <dbReference type="ARBA" id="ARBA00022485"/>
    </source>
</evidence>
<evidence type="ECO:0000313" key="11">
    <source>
        <dbReference type="EMBL" id="RLQ88507.1"/>
    </source>
</evidence>
<dbReference type="InterPro" id="IPR005273">
    <property type="entry name" value="Ura-DNA_glyco_family4"/>
</dbReference>
<dbReference type="Pfam" id="PF13566">
    <property type="entry name" value="DUF4130"/>
    <property type="match status" value="1"/>
</dbReference>
<dbReference type="CDD" id="cd10030">
    <property type="entry name" value="UDG-F4_TTUDGA_SPO1dp_like"/>
    <property type="match status" value="1"/>
</dbReference>
<keyword evidence="12" id="KW-1185">Reference proteome</keyword>
<organism evidence="11 12">
    <name type="scientific">Notoacmeibacter ruber</name>
    <dbReference type="NCBI Taxonomy" id="2670375"/>
    <lineage>
        <taxon>Bacteria</taxon>
        <taxon>Pseudomonadati</taxon>
        <taxon>Pseudomonadota</taxon>
        <taxon>Alphaproteobacteria</taxon>
        <taxon>Hyphomicrobiales</taxon>
        <taxon>Notoacmeibacteraceae</taxon>
        <taxon>Notoacmeibacter</taxon>
    </lineage>
</organism>
<protein>
    <recommendedName>
        <fullName evidence="2">Type-4 uracil-DNA glycosylase</fullName>
    </recommendedName>
</protein>
<dbReference type="PANTHER" id="PTHR33693:SF9">
    <property type="entry name" value="TYPE-4 URACIL-DNA GLYCOSYLASE"/>
    <property type="match status" value="1"/>
</dbReference>
<evidence type="ECO:0000256" key="1">
    <source>
        <dbReference type="ARBA" id="ARBA00006521"/>
    </source>
</evidence>
<dbReference type="GO" id="GO:0097506">
    <property type="term" value="F:deaminated base DNA N-glycosylase activity"/>
    <property type="evidence" value="ECO:0007669"/>
    <property type="project" value="UniProtKB-ARBA"/>
</dbReference>
<dbReference type="Gene3D" id="3.40.470.10">
    <property type="entry name" value="Uracil-DNA glycosylase-like domain"/>
    <property type="match status" value="1"/>
</dbReference>
<dbReference type="NCBIfam" id="TIGR03914">
    <property type="entry name" value="UDG_fam_dom"/>
    <property type="match status" value="1"/>
</dbReference>
<evidence type="ECO:0000256" key="6">
    <source>
        <dbReference type="ARBA" id="ARBA00022801"/>
    </source>
</evidence>
<dbReference type="RefSeq" id="WP_121645475.1">
    <property type="nucleotide sequence ID" value="NZ_RCWN01000001.1"/>
</dbReference>
<dbReference type="InterPro" id="IPR036895">
    <property type="entry name" value="Uracil-DNA_glycosylase-like_sf"/>
</dbReference>
<comment type="similarity">
    <text evidence="1">Belongs to the uracil-DNA glycosylase (UDG) superfamily. Type 4 (UDGa) family.</text>
</comment>
<feature type="domain" description="Uracil-DNA glycosylase-like" evidence="10">
    <location>
        <begin position="333"/>
        <end position="492"/>
    </location>
</feature>